<accession>A0A084SV41</accession>
<evidence type="ECO:0000256" key="1">
    <source>
        <dbReference type="SAM" id="Coils"/>
    </source>
</evidence>
<gene>
    <name evidence="2" type="ORF">Q664_16100</name>
</gene>
<sequence length="257" mass="29468">MAKVESYNDLIFQLGDLARDRLAGKPNCPRTMDRVYRAEAALVARRDELAALEQQLNEEDAAWQDYLAQYEDKRAAEFEIVKKWKKAVDAVEGQTKTLRKTLSNRRADLRYAQDALKKLEKKHADLELVTTDESRLGASRDNIKKNRITMMRLARDVEDLEKQVELALTPRPGQPGAPGILAHKRRLDMEDEMTAHKEQVDQVMAEIDQAIAEKETEVQAAEDYLDQALFLLGEDVYAQRIQDAQLAPFYPRLDRAQ</sequence>
<dbReference type="RefSeq" id="WP_043395347.1">
    <property type="nucleotide sequence ID" value="NZ_JPMI01000098.1"/>
</dbReference>
<evidence type="ECO:0000313" key="3">
    <source>
        <dbReference type="Proteomes" id="UP000028547"/>
    </source>
</evidence>
<comment type="caution">
    <text evidence="2">The sequence shown here is derived from an EMBL/GenBank/DDBJ whole genome shotgun (WGS) entry which is preliminary data.</text>
</comment>
<evidence type="ECO:0000313" key="2">
    <source>
        <dbReference type="EMBL" id="KFA92326.1"/>
    </source>
</evidence>
<keyword evidence="1" id="KW-0175">Coiled coil</keyword>
<dbReference type="EMBL" id="JPMI01000098">
    <property type="protein sequence ID" value="KFA92326.1"/>
    <property type="molecule type" value="Genomic_DNA"/>
</dbReference>
<name>A0A084SV41_9BACT</name>
<reference evidence="2 3" key="1">
    <citation type="submission" date="2014-07" db="EMBL/GenBank/DDBJ databases">
        <title>Draft Genome Sequence of Gephyronic Acid Producer, Cystobacter violaceus Strain Cb vi76.</title>
        <authorList>
            <person name="Stevens D.C."/>
            <person name="Young J."/>
            <person name="Carmichael R."/>
            <person name="Tan J."/>
            <person name="Taylor R.E."/>
        </authorList>
    </citation>
    <scope>NUCLEOTIDE SEQUENCE [LARGE SCALE GENOMIC DNA]</scope>
    <source>
        <strain evidence="2 3">Cb vi76</strain>
    </source>
</reference>
<organism evidence="2 3">
    <name type="scientific">Archangium violaceum Cb vi76</name>
    <dbReference type="NCBI Taxonomy" id="1406225"/>
    <lineage>
        <taxon>Bacteria</taxon>
        <taxon>Pseudomonadati</taxon>
        <taxon>Myxococcota</taxon>
        <taxon>Myxococcia</taxon>
        <taxon>Myxococcales</taxon>
        <taxon>Cystobacterineae</taxon>
        <taxon>Archangiaceae</taxon>
        <taxon>Archangium</taxon>
    </lineage>
</organism>
<dbReference type="AlphaFoldDB" id="A0A084SV41"/>
<feature type="coiled-coil region" evidence="1">
    <location>
        <begin position="102"/>
        <end position="224"/>
    </location>
</feature>
<protein>
    <submittedName>
        <fullName evidence="2">Uncharacterized protein</fullName>
    </submittedName>
</protein>
<dbReference type="Proteomes" id="UP000028547">
    <property type="component" value="Unassembled WGS sequence"/>
</dbReference>
<proteinExistence type="predicted"/>